<name>A0ABR9YE44_9PROT</name>
<dbReference type="Proteomes" id="UP000630952">
    <property type="component" value="Unassembled WGS sequence"/>
</dbReference>
<sequence>MSGSSGGNVSPSTGAALLWRNHWASGLADGSTSFDVTHRTGNRVPDGQKERTDERHC</sequence>
<proteinExistence type="predicted"/>
<feature type="region of interest" description="Disordered" evidence="1">
    <location>
        <begin position="29"/>
        <end position="57"/>
    </location>
</feature>
<gene>
    <name evidence="2" type="ORF">HKD21_07730</name>
</gene>
<organism evidence="2 3">
    <name type="scientific">Gluconobacter cerevisiae</name>
    <dbReference type="NCBI Taxonomy" id="1379734"/>
    <lineage>
        <taxon>Bacteria</taxon>
        <taxon>Pseudomonadati</taxon>
        <taxon>Pseudomonadota</taxon>
        <taxon>Alphaproteobacteria</taxon>
        <taxon>Acetobacterales</taxon>
        <taxon>Acetobacteraceae</taxon>
        <taxon>Gluconobacter</taxon>
    </lineage>
</organism>
<evidence type="ECO:0000313" key="3">
    <source>
        <dbReference type="Proteomes" id="UP000630952"/>
    </source>
</evidence>
<reference evidence="2 3" key="2">
    <citation type="submission" date="2020-11" db="EMBL/GenBank/DDBJ databases">
        <title>Description of novel Gluconobacter species.</title>
        <authorList>
            <person name="Cleenwerck I."/>
            <person name="Cnockaert M."/>
            <person name="Borremans W."/>
            <person name="Wieme A.D."/>
            <person name="De Vuyst L."/>
            <person name="Vandamme P."/>
        </authorList>
    </citation>
    <scope>NUCLEOTIDE SEQUENCE [LARGE SCALE GENOMIC DNA]</scope>
    <source>
        <strain evidence="2 3">LMG 27748</strain>
    </source>
</reference>
<reference evidence="3" key="1">
    <citation type="submission" date="2020-04" db="EMBL/GenBank/DDBJ databases">
        <title>Description of novel Gluconacetobacter.</title>
        <authorList>
            <person name="Sombolestani A."/>
        </authorList>
    </citation>
    <scope>NUCLEOTIDE SEQUENCE [LARGE SCALE GENOMIC DNA]</scope>
    <source>
        <strain evidence="3">LMG 27748</strain>
    </source>
</reference>
<dbReference type="RefSeq" id="WP_194255128.1">
    <property type="nucleotide sequence ID" value="NZ_JACRVT010000005.1"/>
</dbReference>
<evidence type="ECO:0000256" key="1">
    <source>
        <dbReference type="SAM" id="MobiDB-lite"/>
    </source>
</evidence>
<comment type="caution">
    <text evidence="2">The sequence shown here is derived from an EMBL/GenBank/DDBJ whole genome shotgun (WGS) entry which is preliminary data.</text>
</comment>
<accession>A0ABR9YE44</accession>
<dbReference type="EMBL" id="JABCQO010000005">
    <property type="protein sequence ID" value="MBF0876736.1"/>
    <property type="molecule type" value="Genomic_DNA"/>
</dbReference>
<feature type="compositionally biased region" description="Basic and acidic residues" evidence="1">
    <location>
        <begin position="46"/>
        <end position="57"/>
    </location>
</feature>
<evidence type="ECO:0000313" key="2">
    <source>
        <dbReference type="EMBL" id="MBF0876736.1"/>
    </source>
</evidence>
<protein>
    <submittedName>
        <fullName evidence="2">Uncharacterized protein</fullName>
    </submittedName>
</protein>
<keyword evidence="3" id="KW-1185">Reference proteome</keyword>